<organism evidence="7 8">
    <name type="scientific">Roseimaritima ulvae</name>
    <dbReference type="NCBI Taxonomy" id="980254"/>
    <lineage>
        <taxon>Bacteria</taxon>
        <taxon>Pseudomonadati</taxon>
        <taxon>Planctomycetota</taxon>
        <taxon>Planctomycetia</taxon>
        <taxon>Pirellulales</taxon>
        <taxon>Pirellulaceae</taxon>
        <taxon>Roseimaritima</taxon>
    </lineage>
</organism>
<dbReference type="GO" id="GO:0005886">
    <property type="term" value="C:plasma membrane"/>
    <property type="evidence" value="ECO:0007669"/>
    <property type="project" value="UniProtKB-SubCell"/>
</dbReference>
<dbReference type="EMBL" id="CP042914">
    <property type="protein sequence ID" value="QEG38467.1"/>
    <property type="molecule type" value="Genomic_DNA"/>
</dbReference>
<evidence type="ECO:0000256" key="1">
    <source>
        <dbReference type="ARBA" id="ARBA00004533"/>
    </source>
</evidence>
<evidence type="ECO:0000256" key="2">
    <source>
        <dbReference type="ARBA" id="ARBA00022475"/>
    </source>
</evidence>
<dbReference type="EC" id="2.3.1.-" evidence="7"/>
<evidence type="ECO:0000313" key="8">
    <source>
        <dbReference type="Proteomes" id="UP000325286"/>
    </source>
</evidence>
<sequence length="310" mass="35380">MRRRLQHLLEYVAVRLLIAVVQTLPENLADRLCRAGAWLLSDVLNVRSKTVDGNLKLVFAECSDAQRDRMRRQMWHHLLLMLCEIAWAPRRLHRCNWQRHVHIADTSEILRWLLSPRPLVIVSGHVGNFEMGGYVTGLMGIPSLSIARRLDNPYLHRYITRFRAANGQRVVDKDGCAPEVDRHLSGGGILTLLADQHGGDRGCWVDFLGHPASCHKGLALFSLTSRAPMMVGYTRRIGGPMQFEQGTTGVVDPERGTSVTDGVRPLTTWYNERLADVVLKSPEQYWWLHRRWRPKRKRKRARAIPPAQAA</sequence>
<dbReference type="GO" id="GO:0016746">
    <property type="term" value="F:acyltransferase activity"/>
    <property type="evidence" value="ECO:0007669"/>
    <property type="project" value="UniProtKB-KW"/>
</dbReference>
<reference evidence="7 8" key="1">
    <citation type="submission" date="2019-08" db="EMBL/GenBank/DDBJ databases">
        <title>Deep-cultivation of Planctomycetes and their phenomic and genomic characterization uncovers novel biology.</title>
        <authorList>
            <person name="Wiegand S."/>
            <person name="Jogler M."/>
            <person name="Boedeker C."/>
            <person name="Pinto D."/>
            <person name="Vollmers J."/>
            <person name="Rivas-Marin E."/>
            <person name="Kohn T."/>
            <person name="Peeters S.H."/>
            <person name="Heuer A."/>
            <person name="Rast P."/>
            <person name="Oberbeckmann S."/>
            <person name="Bunk B."/>
            <person name="Jeske O."/>
            <person name="Meyerdierks A."/>
            <person name="Storesund J.E."/>
            <person name="Kallscheuer N."/>
            <person name="Luecker S."/>
            <person name="Lage O.M."/>
            <person name="Pohl T."/>
            <person name="Merkel B.J."/>
            <person name="Hornburger P."/>
            <person name="Mueller R.-W."/>
            <person name="Bruemmer F."/>
            <person name="Labrenz M."/>
            <person name="Spormann A.M."/>
            <person name="Op den Camp H."/>
            <person name="Overmann J."/>
            <person name="Amann R."/>
            <person name="Jetten M.S.M."/>
            <person name="Mascher T."/>
            <person name="Medema M.H."/>
            <person name="Devos D.P."/>
            <person name="Kaster A.-K."/>
            <person name="Ovreas L."/>
            <person name="Rohde M."/>
            <person name="Galperin M.Y."/>
            <person name="Jogler C."/>
        </authorList>
    </citation>
    <scope>NUCLEOTIDE SEQUENCE [LARGE SCALE GENOMIC DNA]</scope>
    <source>
        <strain evidence="7 8">UC8</strain>
    </source>
</reference>
<keyword evidence="2" id="KW-1003">Cell membrane</keyword>
<keyword evidence="5" id="KW-0472">Membrane</keyword>
<dbReference type="Pfam" id="PF03279">
    <property type="entry name" value="Lip_A_acyltrans"/>
    <property type="match status" value="1"/>
</dbReference>
<dbReference type="KEGG" id="rul:UC8_04240"/>
<dbReference type="OrthoDB" id="9801955at2"/>
<dbReference type="Proteomes" id="UP000325286">
    <property type="component" value="Chromosome"/>
</dbReference>
<dbReference type="RefSeq" id="WP_068137351.1">
    <property type="nucleotide sequence ID" value="NZ_CP042914.1"/>
</dbReference>
<name>A0A5B9QH69_9BACT</name>
<dbReference type="CDD" id="cd07984">
    <property type="entry name" value="LPLAT_LABLAT-like"/>
    <property type="match status" value="1"/>
</dbReference>
<dbReference type="AlphaFoldDB" id="A0A5B9QH69"/>
<accession>A0A5B9QH69</accession>
<dbReference type="GO" id="GO:0009247">
    <property type="term" value="P:glycolipid biosynthetic process"/>
    <property type="evidence" value="ECO:0007669"/>
    <property type="project" value="UniProtKB-ARBA"/>
</dbReference>
<evidence type="ECO:0000256" key="3">
    <source>
        <dbReference type="ARBA" id="ARBA00022519"/>
    </source>
</evidence>
<proteinExistence type="predicted"/>
<evidence type="ECO:0000256" key="4">
    <source>
        <dbReference type="ARBA" id="ARBA00022679"/>
    </source>
</evidence>
<keyword evidence="6 7" id="KW-0012">Acyltransferase</keyword>
<dbReference type="InterPro" id="IPR004960">
    <property type="entry name" value="LipA_acyltrans"/>
</dbReference>
<keyword evidence="8" id="KW-1185">Reference proteome</keyword>
<evidence type="ECO:0000313" key="7">
    <source>
        <dbReference type="EMBL" id="QEG38467.1"/>
    </source>
</evidence>
<evidence type="ECO:0000256" key="5">
    <source>
        <dbReference type="ARBA" id="ARBA00023136"/>
    </source>
</evidence>
<keyword evidence="4 7" id="KW-0808">Transferase</keyword>
<comment type="subcellular location">
    <subcellularLocation>
        <location evidence="1">Cell inner membrane</location>
    </subcellularLocation>
</comment>
<evidence type="ECO:0000256" key="6">
    <source>
        <dbReference type="ARBA" id="ARBA00023315"/>
    </source>
</evidence>
<dbReference type="PANTHER" id="PTHR30606">
    <property type="entry name" value="LIPID A BIOSYNTHESIS LAUROYL ACYLTRANSFERASE"/>
    <property type="match status" value="1"/>
</dbReference>
<dbReference type="PANTHER" id="PTHR30606:SF10">
    <property type="entry name" value="PHOSPHATIDYLINOSITOL MANNOSIDE ACYLTRANSFERASE"/>
    <property type="match status" value="1"/>
</dbReference>
<gene>
    <name evidence="7" type="primary">htrB</name>
    <name evidence="7" type="ORF">UC8_04240</name>
</gene>
<keyword evidence="3" id="KW-0997">Cell inner membrane</keyword>
<protein>
    <submittedName>
        <fullName evidence="7">Lipid A biosynthesis lauroyl acyltransferase</fullName>
        <ecNumber evidence="7">2.3.1.-</ecNumber>
    </submittedName>
</protein>